<dbReference type="AlphaFoldDB" id="A0AB36EBU9"/>
<organism evidence="2 3">
    <name type="scientific">Agrobacterium tumefaciens</name>
    <dbReference type="NCBI Taxonomy" id="358"/>
    <lineage>
        <taxon>Bacteria</taxon>
        <taxon>Pseudomonadati</taxon>
        <taxon>Pseudomonadota</taxon>
        <taxon>Alphaproteobacteria</taxon>
        <taxon>Hyphomicrobiales</taxon>
        <taxon>Rhizobiaceae</taxon>
        <taxon>Rhizobium/Agrobacterium group</taxon>
        <taxon>Agrobacterium</taxon>
        <taxon>Agrobacterium tumefaciens complex</taxon>
    </lineage>
</organism>
<dbReference type="EMBL" id="LXKT01000029">
    <property type="protein sequence ID" value="OCJ32876.1"/>
    <property type="molecule type" value="Genomic_DNA"/>
</dbReference>
<dbReference type="Proteomes" id="UP000093451">
    <property type="component" value="Unassembled WGS sequence"/>
</dbReference>
<reference evidence="2 3" key="1">
    <citation type="journal article" date="2016" name="PeerJ">
        <title>Gall-ID: tools for genotyping gall-causing phytopathogenic bacteria.</title>
        <authorList>
            <person name="Davis E.W.II."/>
            <person name="Weisberg A.J."/>
            <person name="Tabima J.F."/>
            <person name="Grunwald N.J."/>
            <person name="Chang J.H."/>
        </authorList>
    </citation>
    <scope>NUCLEOTIDE SEQUENCE [LARGE SCALE GENOMIC DNA]</scope>
    <source>
        <strain evidence="2 3">N2/73</strain>
    </source>
</reference>
<proteinExistence type="predicted"/>
<comment type="caution">
    <text evidence="2">The sequence shown here is derived from an EMBL/GenBank/DDBJ whole genome shotgun (WGS) entry which is preliminary data.</text>
</comment>
<evidence type="ECO:0000256" key="1">
    <source>
        <dbReference type="SAM" id="MobiDB-lite"/>
    </source>
</evidence>
<feature type="region of interest" description="Disordered" evidence="1">
    <location>
        <begin position="1"/>
        <end position="25"/>
    </location>
</feature>
<evidence type="ECO:0000313" key="3">
    <source>
        <dbReference type="Proteomes" id="UP000093451"/>
    </source>
</evidence>
<evidence type="ECO:0000313" key="2">
    <source>
        <dbReference type="EMBL" id="OCJ32876.1"/>
    </source>
</evidence>
<sequence>MPRDAFPQPSSGAIARASASSKHRDVKPCLHLGTGKHGVCDWNEGAKRKTTFGPERKSSSVLNVH</sequence>
<feature type="compositionally biased region" description="Low complexity" evidence="1">
    <location>
        <begin position="10"/>
        <end position="20"/>
    </location>
</feature>
<accession>A0AB36EBU9</accession>
<gene>
    <name evidence="2" type="ORF">A6U91_22175</name>
</gene>
<protein>
    <submittedName>
        <fullName evidence="2">Uncharacterized protein</fullName>
    </submittedName>
</protein>
<name>A0AB36EBU9_AGRTU</name>